<accession>A0A0D2M6M3</accession>
<evidence type="ECO:0000256" key="2">
    <source>
        <dbReference type="SAM" id="Phobius"/>
    </source>
</evidence>
<gene>
    <name evidence="3" type="ORF">HYPSUDRAFT_69618</name>
</gene>
<evidence type="ECO:0000313" key="4">
    <source>
        <dbReference type="Proteomes" id="UP000054270"/>
    </source>
</evidence>
<keyword evidence="2" id="KW-0812">Transmembrane</keyword>
<name>A0A0D2M6M3_HYPSF</name>
<keyword evidence="2" id="KW-1133">Transmembrane helix</keyword>
<keyword evidence="2" id="KW-0472">Membrane</keyword>
<dbReference type="Proteomes" id="UP000054270">
    <property type="component" value="Unassembled WGS sequence"/>
</dbReference>
<reference evidence="4" key="1">
    <citation type="submission" date="2014-04" db="EMBL/GenBank/DDBJ databases">
        <title>Evolutionary Origins and Diversification of the Mycorrhizal Mutualists.</title>
        <authorList>
            <consortium name="DOE Joint Genome Institute"/>
            <consortium name="Mycorrhizal Genomics Consortium"/>
            <person name="Kohler A."/>
            <person name="Kuo A."/>
            <person name="Nagy L.G."/>
            <person name="Floudas D."/>
            <person name="Copeland A."/>
            <person name="Barry K.W."/>
            <person name="Cichocki N."/>
            <person name="Veneault-Fourrey C."/>
            <person name="LaButti K."/>
            <person name="Lindquist E.A."/>
            <person name="Lipzen A."/>
            <person name="Lundell T."/>
            <person name="Morin E."/>
            <person name="Murat C."/>
            <person name="Riley R."/>
            <person name="Ohm R."/>
            <person name="Sun H."/>
            <person name="Tunlid A."/>
            <person name="Henrissat B."/>
            <person name="Grigoriev I.V."/>
            <person name="Hibbett D.S."/>
            <person name="Martin F."/>
        </authorList>
    </citation>
    <scope>NUCLEOTIDE SEQUENCE [LARGE SCALE GENOMIC DNA]</scope>
    <source>
        <strain evidence="4">FD-334 SS-4</strain>
    </source>
</reference>
<organism evidence="3 4">
    <name type="scientific">Hypholoma sublateritium (strain FD-334 SS-4)</name>
    <dbReference type="NCBI Taxonomy" id="945553"/>
    <lineage>
        <taxon>Eukaryota</taxon>
        <taxon>Fungi</taxon>
        <taxon>Dikarya</taxon>
        <taxon>Basidiomycota</taxon>
        <taxon>Agaricomycotina</taxon>
        <taxon>Agaricomycetes</taxon>
        <taxon>Agaricomycetidae</taxon>
        <taxon>Agaricales</taxon>
        <taxon>Agaricineae</taxon>
        <taxon>Strophariaceae</taxon>
        <taxon>Hypholoma</taxon>
    </lineage>
</organism>
<feature type="transmembrane region" description="Helical" evidence="2">
    <location>
        <begin position="717"/>
        <end position="743"/>
    </location>
</feature>
<protein>
    <recommendedName>
        <fullName evidence="5">WW domain-containing protein</fullName>
    </recommendedName>
</protein>
<dbReference type="EMBL" id="KN817584">
    <property type="protein sequence ID" value="KJA18828.1"/>
    <property type="molecule type" value="Genomic_DNA"/>
</dbReference>
<dbReference type="OrthoDB" id="2657661at2759"/>
<dbReference type="OMA" id="HYLTHAH"/>
<feature type="transmembrane region" description="Helical" evidence="2">
    <location>
        <begin position="629"/>
        <end position="649"/>
    </location>
</feature>
<dbReference type="AlphaFoldDB" id="A0A0D2M6M3"/>
<keyword evidence="4" id="KW-1185">Reference proteome</keyword>
<feature type="region of interest" description="Disordered" evidence="1">
    <location>
        <begin position="113"/>
        <end position="169"/>
    </location>
</feature>
<proteinExistence type="predicted"/>
<feature type="transmembrane region" description="Helical" evidence="2">
    <location>
        <begin position="665"/>
        <end position="685"/>
    </location>
</feature>
<feature type="compositionally biased region" description="Polar residues" evidence="1">
    <location>
        <begin position="132"/>
        <end position="141"/>
    </location>
</feature>
<evidence type="ECO:0008006" key="5">
    <source>
        <dbReference type="Google" id="ProtNLM"/>
    </source>
</evidence>
<feature type="region of interest" description="Disordered" evidence="1">
    <location>
        <begin position="61"/>
        <end position="80"/>
    </location>
</feature>
<evidence type="ECO:0000313" key="3">
    <source>
        <dbReference type="EMBL" id="KJA18828.1"/>
    </source>
</evidence>
<evidence type="ECO:0000256" key="1">
    <source>
        <dbReference type="SAM" id="MobiDB-lite"/>
    </source>
</evidence>
<sequence>MGSALSQFRSMLVSLRRLLLRIVRPQFLRAALTGLVRRLALWAVSLRKKLCYSCRVDKPPDKSIERSNNSHKTTRQDMPPYNVVRNGEVVSLRGAAPSLYPYSSNGICTSRVAERSGRPHTPNFSRNRELDSNSFVGSTWEPTLHPVGPPSRPPSRLGAPRRQFSTSLPDLSDSARLRADSDYSSWLPHRSPPPGIVIELASPILEGHLMCNSNDSEAHVQYPPHIGNPSPSEQFACSSPCASPPTIQVTSPANLSQISLNVPSEPSYVAPPRPISPSASDCHDSSSGSILDIIPLDSTLSPNSEPEVHIIKAVLPEETKRYERRTRIARKWSVLQLDPMMTVFNTSVTPPGWLRFVHPEGARYFYHEDKNVYTESDLTDCRVYKRLMNDIFRLERLISTFDKPLPKGASLMIDVSYEDVNKESLQTEYYYADHDERVVFFLHPSDTYDMSCTYEVYGPKSYQHLGFAMESQYWYFVSLYPHCLVLTDELLCELRDIVLFLIGDHMTSPYSTAPYTMADLFQILTAIDGMEKNIGKKMAGTTSVFARHMFILYHSKYLNCYGEAFSRVERHASIFGDPINKRTWLVKLFSFVLFSAPDIHLHNLQRMWVDGMLYKSIWEESIRKLNEEWIKFIFLALVMITSNVGYLAIQSVDIDMGAARSPGQIASYISVIANIGSAIQGLLLMHQNRTNTTDTASDVHAFLTRINGHMLGLETLAILYSMPYALLMWGLVAFIVALGCLFFQNSTTESRAWVGSLSIAVAALIVWCIVTYWETPSKEKVSDMPLVQLESEIDDCDEEQDNRKRSQLGIRDILDIIRHIPDLMYRRSYINSDKTAV</sequence>
<feature type="transmembrane region" description="Helical" evidence="2">
    <location>
        <begin position="752"/>
        <end position="773"/>
    </location>
</feature>